<keyword evidence="1" id="KW-0732">Signal</keyword>
<feature type="signal peptide" evidence="1">
    <location>
        <begin position="1"/>
        <end position="17"/>
    </location>
</feature>
<evidence type="ECO:0000313" key="2">
    <source>
        <dbReference type="EMBL" id="KKA22789.1"/>
    </source>
</evidence>
<evidence type="ECO:0008006" key="4">
    <source>
        <dbReference type="Google" id="ProtNLM"/>
    </source>
</evidence>
<evidence type="ECO:0000256" key="1">
    <source>
        <dbReference type="SAM" id="SignalP"/>
    </source>
</evidence>
<dbReference type="Proteomes" id="UP000053958">
    <property type="component" value="Unassembled WGS sequence"/>
</dbReference>
<dbReference type="STRING" id="1408163.A0A0F4YX28"/>
<dbReference type="PANTHER" id="PTHR35523">
    <property type="entry name" value="CELL WALL PROTEIN SED1"/>
    <property type="match status" value="1"/>
</dbReference>
<dbReference type="GeneID" id="25315524"/>
<dbReference type="InterPro" id="IPR038843">
    <property type="entry name" value="Sed1/Spi1"/>
</dbReference>
<comment type="caution">
    <text evidence="2">The sequence shown here is derived from an EMBL/GenBank/DDBJ whole genome shotgun (WGS) entry which is preliminary data.</text>
</comment>
<name>A0A0F4YX28_RASE3</name>
<keyword evidence="3" id="KW-1185">Reference proteome</keyword>
<sequence>MRFSVAAIAALASGASAAVAAGGSSSAAPSVTTEVVTSYETYCPEATSFVHGSSTYSVTKPTTLTLSGGSYTVTRPLLTSTVTYCNSCAGPTAPAGSSSASVAPSVAPVYSGSSVAVTSTPAPVAATPAPPKFTGGASHAAVGAGAGLAGLLGVAAFLL</sequence>
<organism evidence="2 3">
    <name type="scientific">Rasamsonia emersonii (strain ATCC 16479 / CBS 393.64 / IMI 116815)</name>
    <dbReference type="NCBI Taxonomy" id="1408163"/>
    <lineage>
        <taxon>Eukaryota</taxon>
        <taxon>Fungi</taxon>
        <taxon>Dikarya</taxon>
        <taxon>Ascomycota</taxon>
        <taxon>Pezizomycotina</taxon>
        <taxon>Eurotiomycetes</taxon>
        <taxon>Eurotiomycetidae</taxon>
        <taxon>Eurotiales</taxon>
        <taxon>Trichocomaceae</taxon>
        <taxon>Rasamsonia</taxon>
    </lineage>
</organism>
<dbReference type="AlphaFoldDB" id="A0A0F4YX28"/>
<dbReference type="GO" id="GO:0005199">
    <property type="term" value="F:structural constituent of cell wall"/>
    <property type="evidence" value="ECO:0007669"/>
    <property type="project" value="InterPro"/>
</dbReference>
<dbReference type="GO" id="GO:0009277">
    <property type="term" value="C:fungal-type cell wall"/>
    <property type="evidence" value="ECO:0007669"/>
    <property type="project" value="TreeGrafter"/>
</dbReference>
<reference evidence="2 3" key="1">
    <citation type="submission" date="2015-04" db="EMBL/GenBank/DDBJ databases">
        <authorList>
            <person name="Heijne W.H."/>
            <person name="Fedorova N.D."/>
            <person name="Nierman W.C."/>
            <person name="Vollebregt A.W."/>
            <person name="Zhao Z."/>
            <person name="Wu L."/>
            <person name="Kumar M."/>
            <person name="Stam H."/>
            <person name="van den Berg M.A."/>
            <person name="Pel H.J."/>
        </authorList>
    </citation>
    <scope>NUCLEOTIDE SEQUENCE [LARGE SCALE GENOMIC DNA]</scope>
    <source>
        <strain evidence="2 3">CBS 393.64</strain>
    </source>
</reference>
<dbReference type="RefSeq" id="XP_013329401.1">
    <property type="nucleotide sequence ID" value="XM_013473947.1"/>
</dbReference>
<accession>A0A0F4YX28</accession>
<dbReference type="OrthoDB" id="4094614at2759"/>
<evidence type="ECO:0000313" key="3">
    <source>
        <dbReference type="Proteomes" id="UP000053958"/>
    </source>
</evidence>
<dbReference type="EMBL" id="LASV01000125">
    <property type="protein sequence ID" value="KKA22789.1"/>
    <property type="molecule type" value="Genomic_DNA"/>
</dbReference>
<protein>
    <recommendedName>
        <fullName evidence="4">Clock-controlled protein 6</fullName>
    </recommendedName>
</protein>
<proteinExistence type="predicted"/>
<feature type="chain" id="PRO_5002482134" description="Clock-controlled protein 6" evidence="1">
    <location>
        <begin position="18"/>
        <end position="159"/>
    </location>
</feature>
<dbReference type="GO" id="GO:0031505">
    <property type="term" value="P:fungal-type cell wall organization"/>
    <property type="evidence" value="ECO:0007669"/>
    <property type="project" value="InterPro"/>
</dbReference>
<dbReference type="PANTHER" id="PTHR35523:SF1">
    <property type="entry name" value="CELL WALL PROTEIN SED1"/>
    <property type="match status" value="1"/>
</dbReference>
<gene>
    <name evidence="2" type="ORF">T310_3174</name>
</gene>